<feature type="compositionally biased region" description="Acidic residues" evidence="1">
    <location>
        <begin position="269"/>
        <end position="279"/>
    </location>
</feature>
<sequence>MGGSAFASLGLATPRMPPETYFALKKRHHDILRRLYAHVTTPPEAPEKTTYGDIDFLVAEPLPLHELASDELPICASTAPKPRRSLATTVDRVKVAFGAEYSISVGVTRSYAVPIDGDKKNAADKVYAQIDVHICPSAENMHWMAFKHGYGDMWSILGMMSRAKGLIADEVGLKLRVSEIEARNKEASKVELTRDVRETLAFFGLDWGIYSAGFADLESVFWFICGSRFFEDKYFKRRKFSTARDRRKIKKREMIRRWLEFLGMVIPDDDDGDDEGEEISDLKGNGGEYGDEEEEDEREQEEKVTREQVLEEALDTFGKRSVYEEKLGIWRKNEKIDIVIRRVVAALVKSGVGAKSSRTKASQLRKQLQGGEMDEVLDVAEEGMQRFVDRQVEDFRKTYRSRRRGSESGVSEGDIKEAEGVVGQLKDTHL</sequence>
<dbReference type="AlphaFoldDB" id="A0AAD6IYG8"/>
<proteinExistence type="predicted"/>
<dbReference type="EMBL" id="JAQGDS010000004">
    <property type="protein sequence ID" value="KAJ6261063.1"/>
    <property type="molecule type" value="Genomic_DNA"/>
</dbReference>
<comment type="caution">
    <text evidence="2">The sequence shown here is derived from an EMBL/GenBank/DDBJ whole genome shotgun (WGS) entry which is preliminary data.</text>
</comment>
<keyword evidence="3" id="KW-1185">Reference proteome</keyword>
<feature type="region of interest" description="Disordered" evidence="1">
    <location>
        <begin position="398"/>
        <end position="430"/>
    </location>
</feature>
<feature type="region of interest" description="Disordered" evidence="1">
    <location>
        <begin position="269"/>
        <end position="305"/>
    </location>
</feature>
<evidence type="ECO:0000313" key="2">
    <source>
        <dbReference type="EMBL" id="KAJ6261063.1"/>
    </source>
</evidence>
<feature type="compositionally biased region" description="Acidic residues" evidence="1">
    <location>
        <begin position="289"/>
        <end position="299"/>
    </location>
</feature>
<dbReference type="Proteomes" id="UP001221413">
    <property type="component" value="Unassembled WGS sequence"/>
</dbReference>
<evidence type="ECO:0000256" key="1">
    <source>
        <dbReference type="SAM" id="MobiDB-lite"/>
    </source>
</evidence>
<accession>A0AAD6IYG8</accession>
<evidence type="ECO:0000313" key="3">
    <source>
        <dbReference type="Proteomes" id="UP001221413"/>
    </source>
</evidence>
<protein>
    <submittedName>
        <fullName evidence="2">Uncharacterized protein</fullName>
    </submittedName>
</protein>
<name>A0AAD6IYG8_DREDA</name>
<organism evidence="2 3">
    <name type="scientific">Drechslerella dactyloides</name>
    <name type="common">Nematode-trapping fungus</name>
    <name type="synonym">Arthrobotrys dactyloides</name>
    <dbReference type="NCBI Taxonomy" id="74499"/>
    <lineage>
        <taxon>Eukaryota</taxon>
        <taxon>Fungi</taxon>
        <taxon>Dikarya</taxon>
        <taxon>Ascomycota</taxon>
        <taxon>Pezizomycotina</taxon>
        <taxon>Orbiliomycetes</taxon>
        <taxon>Orbiliales</taxon>
        <taxon>Orbiliaceae</taxon>
        <taxon>Drechslerella</taxon>
    </lineage>
</organism>
<gene>
    <name evidence="2" type="ORF">Dda_3728</name>
</gene>
<reference evidence="2" key="1">
    <citation type="submission" date="2023-01" db="EMBL/GenBank/DDBJ databases">
        <title>The chitinases involved in constricting ring structure development in the nematode-trapping fungus Drechslerella dactyloides.</title>
        <authorList>
            <person name="Wang R."/>
            <person name="Zhang L."/>
            <person name="Tang P."/>
            <person name="Li S."/>
            <person name="Liang L."/>
        </authorList>
    </citation>
    <scope>NUCLEOTIDE SEQUENCE</scope>
    <source>
        <strain evidence="2">YMF1.00031</strain>
    </source>
</reference>